<sequence length="677" mass="74224">MLVCALSFINSNELWSQRTIGAPELQDFAACADSFFNSFTVIATLSPGDALPSNNEFILELSDPNGSFDDPNAITILDTAPGPNNGSASESEIRFENFPIPEDANSDNYRLRVRTTTDPPIFSSLSDPTAFHFFRNDIDLFLNERQDVIFCNVSSFSKTLSIRLEDLDGNAVAADSFEWEWFRNGSLIVGETTPNLVVTEVGTYFARIPLGNCQNFFTFEETNRVDVSLVDVSTAFIENADPMGDFAFCPNDTKVLQSSLQDTRFTYQWFKDDVAIDGEVGPTITLPTNEFAGVYSLSISLSEDCTLDENQIPPVTVINEGSSITQPLPENLILLPTQTINLEIMTDAPDGSTFRWFVETNPQTQGVLSGGTTSLEAQFVGLYRVEIDALDACNSFLFSESNILAPTGFTVVIGPQGENVCDSDSFVLELKEIIGQTTVDGLEVPLTEEQLGFFDYEWRRNGIPTGDTTTSITVSSSDIGDVYTLFATLRTREFVDVPSNDLTVAPIPPGTVITADPLVLTEGGSVTLSVPSDPGYTYQWFTVVDGEDVPIDGETNNTLVVTEQGEYGVTVTSAICEVRLDPVIIGSQGVTEIIPNIITPNGDNINDNWFLPDSLFNQADVEVTIYDINGQVDFSGVSYQNNWPFENSKSSGQNPIYYYIITKNNSVVRKGSITVMR</sequence>
<dbReference type="Pfam" id="PF13585">
    <property type="entry name" value="CHU_C"/>
    <property type="match status" value="1"/>
</dbReference>
<accession>A0A1M6FC20</accession>
<reference evidence="2" key="1">
    <citation type="submission" date="2016-11" db="EMBL/GenBank/DDBJ databases">
        <authorList>
            <person name="Varghese N."/>
            <person name="Submissions S."/>
        </authorList>
    </citation>
    <scope>NUCLEOTIDE SEQUENCE [LARGE SCALE GENOMIC DNA]</scope>
    <source>
        <strain evidence="2">DSM 22623</strain>
    </source>
</reference>
<evidence type="ECO:0000313" key="2">
    <source>
        <dbReference type="Proteomes" id="UP000184432"/>
    </source>
</evidence>
<evidence type="ECO:0000313" key="1">
    <source>
        <dbReference type="EMBL" id="SHI95203.1"/>
    </source>
</evidence>
<dbReference type="InterPro" id="IPR013783">
    <property type="entry name" value="Ig-like_fold"/>
</dbReference>
<dbReference type="STRING" id="570521.SAMN04488508_104200"/>
<dbReference type="AlphaFoldDB" id="A0A1M6FC20"/>
<proteinExistence type="predicted"/>
<name>A0A1M6FC20_9FLAO</name>
<keyword evidence="2" id="KW-1185">Reference proteome</keyword>
<dbReference type="Proteomes" id="UP000184432">
    <property type="component" value="Unassembled WGS sequence"/>
</dbReference>
<gene>
    <name evidence="1" type="ORF">SAMN04488508_104200</name>
</gene>
<organism evidence="1 2">
    <name type="scientific">Aquimarina spongiae</name>
    <dbReference type="NCBI Taxonomy" id="570521"/>
    <lineage>
        <taxon>Bacteria</taxon>
        <taxon>Pseudomonadati</taxon>
        <taxon>Bacteroidota</taxon>
        <taxon>Flavobacteriia</taxon>
        <taxon>Flavobacteriales</taxon>
        <taxon>Flavobacteriaceae</taxon>
        <taxon>Aquimarina</taxon>
    </lineage>
</organism>
<dbReference type="EMBL" id="FQYP01000004">
    <property type="protein sequence ID" value="SHI95203.1"/>
    <property type="molecule type" value="Genomic_DNA"/>
</dbReference>
<protein>
    <submittedName>
        <fullName evidence="1">C-terminal domain of CHU protein family protein</fullName>
    </submittedName>
</protein>
<dbReference type="Gene3D" id="2.60.40.10">
    <property type="entry name" value="Immunoglobulins"/>
    <property type="match status" value="1"/>
</dbReference>